<evidence type="ECO:0000256" key="1">
    <source>
        <dbReference type="ARBA" id="ARBA00004370"/>
    </source>
</evidence>
<dbReference type="GO" id="GO:0008104">
    <property type="term" value="P:intracellular protein localization"/>
    <property type="evidence" value="ECO:0007669"/>
    <property type="project" value="TreeGrafter"/>
</dbReference>
<dbReference type="OMA" id="RRVNIQW"/>
<name>A0A152A608_TIELA</name>
<gene>
    <name evidence="8" type="ORF">DLAC_01660</name>
</gene>
<comment type="similarity">
    <text evidence="2">Belongs to the ODR-4 family.</text>
</comment>
<dbReference type="InterPro" id="IPR029454">
    <property type="entry name" value="ODR-4-like"/>
</dbReference>
<evidence type="ECO:0000256" key="6">
    <source>
        <dbReference type="SAM" id="MobiDB-lite"/>
    </source>
</evidence>
<dbReference type="FunCoup" id="A0A152A608">
    <property type="interactions" value="115"/>
</dbReference>
<dbReference type="AlphaFoldDB" id="A0A152A608"/>
<keyword evidence="5 7" id="KW-0472">Membrane</keyword>
<sequence>MVINFIVDKQVEDQLLRKRNEKFEIGLLVGQEYIGEDNNEEYLVLGSIATPKFVDQDKNNQVQIMNSIQDVNIDWTLEHMHQISRMMYGGNIVLGFYLLFPEENAINDNTESHLSTLLKSYIKEYSNATKAIPILLYNQKTLDLKMTNDKFKYKLKSNSFKVQEGLYRDSFQRFKCNLNLGLKLKVEKLGNLSDIKLKLFKDIKDFTESLFKSSIFLIDNQQYNNDLVIKDTFKNDKIVNIDIINEMNDNVVSKDSDQILISQGTIDCQIVVYKKSKISKIISDLKSDIIQTMNNRIDILTDSSNSNELNLQNKTITLPQRVEIQLLPTSLILCDYLLTKETYQDISSRILDLLQLPESSLIDSIKSVENDSVDSLIKSSKSSTSKSTSSTKPINNNNNSTTQPPKTKTNNNNNTNILVAIAIGILLIAYIYSIYSK</sequence>
<protein>
    <submittedName>
        <fullName evidence="8">Uncharacterized protein</fullName>
    </submittedName>
</protein>
<evidence type="ECO:0000256" key="3">
    <source>
        <dbReference type="ARBA" id="ARBA00022692"/>
    </source>
</evidence>
<feature type="region of interest" description="Disordered" evidence="6">
    <location>
        <begin position="379"/>
        <end position="411"/>
    </location>
</feature>
<keyword evidence="4 7" id="KW-1133">Transmembrane helix</keyword>
<comment type="caution">
    <text evidence="8">The sequence shown here is derived from an EMBL/GenBank/DDBJ whole genome shotgun (WGS) entry which is preliminary data.</text>
</comment>
<feature type="transmembrane region" description="Helical" evidence="7">
    <location>
        <begin position="417"/>
        <end position="435"/>
    </location>
</feature>
<accession>A0A152A608</accession>
<proteinExistence type="inferred from homology"/>
<dbReference type="STRING" id="361077.A0A152A608"/>
<keyword evidence="3 7" id="KW-0812">Transmembrane</keyword>
<dbReference type="GO" id="GO:0012505">
    <property type="term" value="C:endomembrane system"/>
    <property type="evidence" value="ECO:0007669"/>
    <property type="project" value="TreeGrafter"/>
</dbReference>
<evidence type="ECO:0000256" key="2">
    <source>
        <dbReference type="ARBA" id="ARBA00010131"/>
    </source>
</evidence>
<dbReference type="Pfam" id="PF14778">
    <property type="entry name" value="ODR4-like"/>
    <property type="match status" value="1"/>
</dbReference>
<dbReference type="Proteomes" id="UP000076078">
    <property type="component" value="Unassembled WGS sequence"/>
</dbReference>
<evidence type="ECO:0000256" key="7">
    <source>
        <dbReference type="SAM" id="Phobius"/>
    </source>
</evidence>
<evidence type="ECO:0000313" key="8">
    <source>
        <dbReference type="EMBL" id="KYR01658.1"/>
    </source>
</evidence>
<dbReference type="OrthoDB" id="21458at2759"/>
<dbReference type="GO" id="GO:0016020">
    <property type="term" value="C:membrane"/>
    <property type="evidence" value="ECO:0007669"/>
    <property type="project" value="UniProtKB-SubCell"/>
</dbReference>
<dbReference type="PANTHER" id="PTHR33966">
    <property type="entry name" value="PROTEIN ODR-4 HOMOLOG"/>
    <property type="match status" value="1"/>
</dbReference>
<organism evidence="8 9">
    <name type="scientific">Tieghemostelium lacteum</name>
    <name type="common">Slime mold</name>
    <name type="synonym">Dictyostelium lacteum</name>
    <dbReference type="NCBI Taxonomy" id="361077"/>
    <lineage>
        <taxon>Eukaryota</taxon>
        <taxon>Amoebozoa</taxon>
        <taxon>Evosea</taxon>
        <taxon>Eumycetozoa</taxon>
        <taxon>Dictyostelia</taxon>
        <taxon>Dictyosteliales</taxon>
        <taxon>Raperosteliaceae</taxon>
        <taxon>Tieghemostelium</taxon>
    </lineage>
</organism>
<evidence type="ECO:0000256" key="5">
    <source>
        <dbReference type="ARBA" id="ARBA00023136"/>
    </source>
</evidence>
<dbReference type="InParanoid" id="A0A152A608"/>
<reference evidence="8 9" key="1">
    <citation type="submission" date="2015-12" db="EMBL/GenBank/DDBJ databases">
        <title>Dictyostelia acquired genes for synthesis and detection of signals that induce cell-type specialization by lateral gene transfer from prokaryotes.</title>
        <authorList>
            <person name="Gloeckner G."/>
            <person name="Schaap P."/>
        </authorList>
    </citation>
    <scope>NUCLEOTIDE SEQUENCE [LARGE SCALE GENOMIC DNA]</scope>
    <source>
        <strain evidence="8 9">TK</strain>
    </source>
</reference>
<dbReference type="PANTHER" id="PTHR33966:SF1">
    <property type="entry name" value="PROTEIN ODR-4 HOMOLOG"/>
    <property type="match status" value="1"/>
</dbReference>
<evidence type="ECO:0000256" key="4">
    <source>
        <dbReference type="ARBA" id="ARBA00022989"/>
    </source>
</evidence>
<keyword evidence="9" id="KW-1185">Reference proteome</keyword>
<evidence type="ECO:0000313" key="9">
    <source>
        <dbReference type="Proteomes" id="UP000076078"/>
    </source>
</evidence>
<dbReference type="EMBL" id="LODT01000006">
    <property type="protein sequence ID" value="KYR01658.1"/>
    <property type="molecule type" value="Genomic_DNA"/>
</dbReference>
<comment type="subcellular location">
    <subcellularLocation>
        <location evidence="1">Membrane</location>
    </subcellularLocation>
</comment>